<accession>A0A1T4RWT1</accession>
<sequence length="140" mass="14643">MSGSIRVSDTRLPRLFAAALLVLALPVAAGELYQWKDANGVTHYSDSPPPAGEYENRIIGNSGSAGTAAKPEEAAVENEQCTMARANLELLAGDAPVGKDSDGDGKPDVEMTPAERDNQKRLAEAAMAVHCPHAADSASR</sequence>
<feature type="region of interest" description="Disordered" evidence="1">
    <location>
        <begin position="92"/>
        <end position="119"/>
    </location>
</feature>
<dbReference type="EMBL" id="FUXP01000011">
    <property type="protein sequence ID" value="SKA20405.1"/>
    <property type="molecule type" value="Genomic_DNA"/>
</dbReference>
<dbReference type="OrthoDB" id="7068596at2"/>
<name>A0A1T4RWT1_9GAMM</name>
<organism evidence="3 4">
    <name type="scientific">Lysobacter spongiicola DSM 21749</name>
    <dbReference type="NCBI Taxonomy" id="1122188"/>
    <lineage>
        <taxon>Bacteria</taxon>
        <taxon>Pseudomonadati</taxon>
        <taxon>Pseudomonadota</taxon>
        <taxon>Gammaproteobacteria</taxon>
        <taxon>Lysobacterales</taxon>
        <taxon>Lysobacteraceae</taxon>
        <taxon>Novilysobacter</taxon>
    </lineage>
</organism>
<keyword evidence="4" id="KW-1185">Reference proteome</keyword>
<reference evidence="3 4" key="1">
    <citation type="submission" date="2017-02" db="EMBL/GenBank/DDBJ databases">
        <authorList>
            <person name="Peterson S.W."/>
        </authorList>
    </citation>
    <scope>NUCLEOTIDE SEQUENCE [LARGE SCALE GENOMIC DNA]</scope>
    <source>
        <strain evidence="3 4">DSM 21749</strain>
    </source>
</reference>
<dbReference type="STRING" id="1122188.SAMN02745674_02427"/>
<proteinExistence type="predicted"/>
<evidence type="ECO:0000313" key="4">
    <source>
        <dbReference type="Proteomes" id="UP000190061"/>
    </source>
</evidence>
<gene>
    <name evidence="3" type="ORF">SAMN02745674_02427</name>
</gene>
<evidence type="ECO:0000259" key="2">
    <source>
        <dbReference type="Pfam" id="PF13511"/>
    </source>
</evidence>
<feature type="compositionally biased region" description="Basic and acidic residues" evidence="1">
    <location>
        <begin position="97"/>
        <end position="119"/>
    </location>
</feature>
<evidence type="ECO:0000256" key="1">
    <source>
        <dbReference type="SAM" id="MobiDB-lite"/>
    </source>
</evidence>
<dbReference type="InterPro" id="IPR025392">
    <property type="entry name" value="DUF4124"/>
</dbReference>
<protein>
    <recommendedName>
        <fullName evidence="2">DUF4124 domain-containing protein</fullName>
    </recommendedName>
</protein>
<evidence type="ECO:0000313" key="3">
    <source>
        <dbReference type="EMBL" id="SKA20405.1"/>
    </source>
</evidence>
<dbReference type="AlphaFoldDB" id="A0A1T4RWT1"/>
<dbReference type="Proteomes" id="UP000190061">
    <property type="component" value="Unassembled WGS sequence"/>
</dbReference>
<dbReference type="Pfam" id="PF13511">
    <property type="entry name" value="DUF4124"/>
    <property type="match status" value="1"/>
</dbReference>
<dbReference type="RefSeq" id="WP_078758970.1">
    <property type="nucleotide sequence ID" value="NZ_FUXP01000011.1"/>
</dbReference>
<feature type="domain" description="DUF4124" evidence="2">
    <location>
        <begin position="19"/>
        <end position="61"/>
    </location>
</feature>